<proteinExistence type="predicted"/>
<comment type="caution">
    <text evidence="2">The sequence shown here is derived from an EMBL/GenBank/DDBJ whole genome shotgun (WGS) entry which is preliminary data.</text>
</comment>
<gene>
    <name evidence="2" type="ORF">HK097_008434</name>
</gene>
<dbReference type="AlphaFoldDB" id="A0AAD5SKU6"/>
<accession>A0AAD5SKU6</accession>
<feature type="region of interest" description="Disordered" evidence="1">
    <location>
        <begin position="1"/>
        <end position="70"/>
    </location>
</feature>
<organism evidence="2 3">
    <name type="scientific">Rhizophlyctis rosea</name>
    <dbReference type="NCBI Taxonomy" id="64517"/>
    <lineage>
        <taxon>Eukaryota</taxon>
        <taxon>Fungi</taxon>
        <taxon>Fungi incertae sedis</taxon>
        <taxon>Chytridiomycota</taxon>
        <taxon>Chytridiomycota incertae sedis</taxon>
        <taxon>Chytridiomycetes</taxon>
        <taxon>Rhizophlyctidales</taxon>
        <taxon>Rhizophlyctidaceae</taxon>
        <taxon>Rhizophlyctis</taxon>
    </lineage>
</organism>
<evidence type="ECO:0000256" key="1">
    <source>
        <dbReference type="SAM" id="MobiDB-lite"/>
    </source>
</evidence>
<feature type="compositionally biased region" description="Low complexity" evidence="1">
    <location>
        <begin position="20"/>
        <end position="35"/>
    </location>
</feature>
<reference evidence="2" key="1">
    <citation type="submission" date="2020-05" db="EMBL/GenBank/DDBJ databases">
        <title>Phylogenomic resolution of chytrid fungi.</title>
        <authorList>
            <person name="Stajich J.E."/>
            <person name="Amses K."/>
            <person name="Simmons R."/>
            <person name="Seto K."/>
            <person name="Myers J."/>
            <person name="Bonds A."/>
            <person name="Quandt C.A."/>
            <person name="Barry K."/>
            <person name="Liu P."/>
            <person name="Grigoriev I."/>
            <person name="Longcore J.E."/>
            <person name="James T.Y."/>
        </authorList>
    </citation>
    <scope>NUCLEOTIDE SEQUENCE</scope>
    <source>
        <strain evidence="2">JEL0318</strain>
    </source>
</reference>
<dbReference type="EMBL" id="JADGJD010000005">
    <property type="protein sequence ID" value="KAJ3057340.1"/>
    <property type="molecule type" value="Genomic_DNA"/>
</dbReference>
<evidence type="ECO:0000313" key="3">
    <source>
        <dbReference type="Proteomes" id="UP001212841"/>
    </source>
</evidence>
<keyword evidence="3" id="KW-1185">Reference proteome</keyword>
<sequence>MSRSIPFVRSVTQPITIPIPTRSASPAPAPSDDLTPTPPSSAPTTLSRPRRPSLKPPQTPRPPRDTSQLRAYHFTPLLPDEELIYETVTTGELTSLSYFPPLRISRAEVMDFRAAHIPGEKVRIVREATKRHLQVFGKGTGEGVEEGFLMSMAGEEQEGVAVLLDLGVKALQRVECFRVGRVDVLRVLDEDTLRRLVGRTNEGDVGASLQELQESFLTNRAWDEHRKHVVAQVISEGRNRKGSISTY</sequence>
<dbReference type="Proteomes" id="UP001212841">
    <property type="component" value="Unassembled WGS sequence"/>
</dbReference>
<name>A0AAD5SKU6_9FUNG</name>
<protein>
    <submittedName>
        <fullName evidence="2">Uncharacterized protein</fullName>
    </submittedName>
</protein>
<evidence type="ECO:0000313" key="2">
    <source>
        <dbReference type="EMBL" id="KAJ3057340.1"/>
    </source>
</evidence>